<reference evidence="4" key="1">
    <citation type="journal article" date="2012" name="PLoS Pathog.">
        <title>Comparative genomics of the apicomplexan parasites Toxoplasma gondii and Neospora caninum: Coccidia differing in host range and transmission strategy.</title>
        <authorList>
            <person name="Reid A.J."/>
            <person name="Vermont S.J."/>
            <person name="Cotton J.A."/>
            <person name="Harris D."/>
            <person name="Hill-Cawthorne G.A."/>
            <person name="Konen-Waisman S."/>
            <person name="Latham S.M."/>
            <person name="Mourier T."/>
            <person name="Norton R."/>
            <person name="Quail M.A."/>
            <person name="Sanders M."/>
            <person name="Shanmugam D."/>
            <person name="Sohal A."/>
            <person name="Wasmuth J.D."/>
            <person name="Brunk B."/>
            <person name="Grigg M.E."/>
            <person name="Howard J.C."/>
            <person name="Parkinson J."/>
            <person name="Roos D.S."/>
            <person name="Trees A.J."/>
            <person name="Berriman M."/>
            <person name="Pain A."/>
            <person name="Wastling J.M."/>
        </authorList>
    </citation>
    <scope>NUCLEOTIDE SEQUENCE [LARGE SCALE GENOMIC DNA]</scope>
    <source>
        <strain evidence="4">Liverpool</strain>
    </source>
</reference>
<dbReference type="OrthoDB" id="328384at2759"/>
<dbReference type="VEuPathDB" id="ToxoDB:NCLIV_036710"/>
<gene>
    <name evidence="3" type="ORF">NCLIV_036710</name>
</gene>
<dbReference type="Proteomes" id="UP000007494">
    <property type="component" value="Chromosome VIII"/>
</dbReference>
<evidence type="ECO:0000256" key="2">
    <source>
        <dbReference type="SAM" id="MobiDB-lite"/>
    </source>
</evidence>
<dbReference type="AlphaFoldDB" id="F0VJH8"/>
<dbReference type="GeneID" id="13443537"/>
<proteinExistence type="inferred from homology"/>
<dbReference type="RefSeq" id="XP_003883921.1">
    <property type="nucleotide sequence ID" value="XM_003883872.1"/>
</dbReference>
<feature type="region of interest" description="Disordered" evidence="2">
    <location>
        <begin position="410"/>
        <end position="435"/>
    </location>
</feature>
<evidence type="ECO:0000313" key="4">
    <source>
        <dbReference type="Proteomes" id="UP000007494"/>
    </source>
</evidence>
<dbReference type="InParanoid" id="F0VJH8"/>
<dbReference type="PANTHER" id="PTHR13238:SF0">
    <property type="entry name" value="CILIA- AND FLAGELLA-ASSOCIATED PROTEIN 298"/>
    <property type="match status" value="1"/>
</dbReference>
<organism evidence="3 4">
    <name type="scientific">Neospora caninum (strain Liverpool)</name>
    <dbReference type="NCBI Taxonomy" id="572307"/>
    <lineage>
        <taxon>Eukaryota</taxon>
        <taxon>Sar</taxon>
        <taxon>Alveolata</taxon>
        <taxon>Apicomplexa</taxon>
        <taxon>Conoidasida</taxon>
        <taxon>Coccidia</taxon>
        <taxon>Eucoccidiorida</taxon>
        <taxon>Eimeriorina</taxon>
        <taxon>Sarcocystidae</taxon>
        <taxon>Neospora</taxon>
    </lineage>
</organism>
<protein>
    <submittedName>
        <fullName evidence="3">Uncharacterized protein</fullName>
    </submittedName>
</protein>
<dbReference type="InterPro" id="IPR021298">
    <property type="entry name" value="CFAP298"/>
</dbReference>
<keyword evidence="4" id="KW-1185">Reference proteome</keyword>
<dbReference type="GO" id="GO:0003352">
    <property type="term" value="P:regulation of cilium movement"/>
    <property type="evidence" value="ECO:0007669"/>
    <property type="project" value="InterPro"/>
</dbReference>
<name>F0VJH8_NEOCL</name>
<dbReference type="eggNOG" id="ENOG502QZCB">
    <property type="taxonomic scope" value="Eukaryota"/>
</dbReference>
<sequence length="456" mass="51065">MVFTQVLNDAYNGGTDGIHKATLFSQELSSSVDYTAEAMEKFVDMIQPIQGVASICYPASAAEIPEKCSKAYEYGDTVYIPITRSSVAPTTNEAYSGGLWRDPSEKLDKEWYEAIRLLRKQVPKLKTFALYTGAPDDKLLHYLLGEHRLIFDGLLIDWEFGRGACWSEVQKSPPHNNWMWFVKGKTRYMMANQDPASCINADGSRADKDVFLNAGERSLQIQDYLLPIFPCYNGSEWRCHSAIKERPALACDDQRQSDIGNNLAFWSTHHLNFGGYGGSLGRLATVALPCSVPRGSCVREMKLRTILLQILVAELSDLDIHAYGEPTNPDPTGYRTGVQPPPETAEILEQTAGRSAETVSHQKVQSKEPLTMKAVRAAFENLRGALMIAYPAFQDLPEWDPARILLEEEDQQNDTSIVTEELEEDEDDSYLDSEWANPRGLKNALIGGGREIRWKP</sequence>
<feature type="compositionally biased region" description="Acidic residues" evidence="2">
    <location>
        <begin position="420"/>
        <end position="431"/>
    </location>
</feature>
<dbReference type="EMBL" id="FR823390">
    <property type="protein sequence ID" value="CBZ53889.1"/>
    <property type="molecule type" value="Genomic_DNA"/>
</dbReference>
<accession>F0VJH8</accession>
<evidence type="ECO:0000256" key="1">
    <source>
        <dbReference type="ARBA" id="ARBA00009619"/>
    </source>
</evidence>
<dbReference type="PANTHER" id="PTHR13238">
    <property type="entry name" value="PROTEIN C21ORF59"/>
    <property type="match status" value="1"/>
</dbReference>
<comment type="similarity">
    <text evidence="1">Belongs to the CFAP298 family.</text>
</comment>
<evidence type="ECO:0000313" key="3">
    <source>
        <dbReference type="EMBL" id="CBZ53889.1"/>
    </source>
</evidence>